<feature type="compositionally biased region" description="Polar residues" evidence="1">
    <location>
        <begin position="22"/>
        <end position="31"/>
    </location>
</feature>
<dbReference type="InterPro" id="IPR021748">
    <property type="entry name" value="DUF3314"/>
</dbReference>
<dbReference type="OrthoDB" id="9933945at2759"/>
<evidence type="ECO:0000313" key="3">
    <source>
        <dbReference type="RefSeq" id="XP_029020187.1"/>
    </source>
</evidence>
<accession>A0A6P7NK98</accession>
<gene>
    <name evidence="3 4" type="primary">c1h19orf67</name>
</gene>
<dbReference type="CTD" id="127518619"/>
<dbReference type="GeneID" id="114863866"/>
<dbReference type="KEGG" id="bspl:114863866"/>
<dbReference type="GeneTree" id="ENSGT00390000009916"/>
<protein>
    <submittedName>
        <fullName evidence="3 4">UPF0575 protein C19orf67 homolog isoform X1</fullName>
    </submittedName>
</protein>
<keyword evidence="2" id="KW-1185">Reference proteome</keyword>
<evidence type="ECO:0000256" key="1">
    <source>
        <dbReference type="SAM" id="MobiDB-lite"/>
    </source>
</evidence>
<evidence type="ECO:0000313" key="2">
    <source>
        <dbReference type="Proteomes" id="UP000515150"/>
    </source>
</evidence>
<sequence>MTGVPRNSDLSAKSMPDGEVQVASQVENPQLGQHAHGDRSGGGGGGPETDGNESLPDSGPTEVDDKQWLLLADVALTPQRGDPALCSCLDVEDMNDSVHSMNFKLQYLIKQANDLQFGLLAGQSDQERRTVAAKAQTLLQSCQPFFSDLEAGARSTRPLVVPVTRRQLENEKAHLRKCMKLCEFSQQLCDRLEQLVLTFCSYDLLCVDDTDPNSVSPFCLGQAQLGHLRLTTFRYWKPMPYLAQINTGLYKRMRWNVERVQAEQQISEEQGGQSTEKQAENEYYFLCYEDIPSTHALTDEGGSSSSSSTHSNKERMWSIGLWVQVDPNPTTDDIYEWILCEVPQATYHKLLLLGSAEPTSCNATDCLQQLLLSQQTTH</sequence>
<dbReference type="Pfam" id="PF11771">
    <property type="entry name" value="DUF3314"/>
    <property type="match status" value="1"/>
</dbReference>
<proteinExistence type="predicted"/>
<feature type="region of interest" description="Disordered" evidence="1">
    <location>
        <begin position="1"/>
        <end position="63"/>
    </location>
</feature>
<dbReference type="RefSeq" id="XP_029020187.1">
    <property type="nucleotide sequence ID" value="XM_029164354.3"/>
</dbReference>
<dbReference type="RefSeq" id="XP_055365494.1">
    <property type="nucleotide sequence ID" value="XM_055509519.1"/>
</dbReference>
<dbReference type="PANTHER" id="PTHR36292">
    <property type="entry name" value="UPF0575 PROTEIN C19ORF67"/>
    <property type="match status" value="1"/>
</dbReference>
<organism evidence="2 3">
    <name type="scientific">Betta splendens</name>
    <name type="common">Siamese fighting fish</name>
    <dbReference type="NCBI Taxonomy" id="158456"/>
    <lineage>
        <taxon>Eukaryota</taxon>
        <taxon>Metazoa</taxon>
        <taxon>Chordata</taxon>
        <taxon>Craniata</taxon>
        <taxon>Vertebrata</taxon>
        <taxon>Euteleostomi</taxon>
        <taxon>Actinopterygii</taxon>
        <taxon>Neopterygii</taxon>
        <taxon>Teleostei</taxon>
        <taxon>Neoteleostei</taxon>
        <taxon>Acanthomorphata</taxon>
        <taxon>Anabantaria</taxon>
        <taxon>Anabantiformes</taxon>
        <taxon>Anabantoidei</taxon>
        <taxon>Osphronemidae</taxon>
        <taxon>Betta</taxon>
    </lineage>
</organism>
<dbReference type="PANTHER" id="PTHR36292:SF1">
    <property type="entry name" value="UPF0575 PROTEIN C19ORF67"/>
    <property type="match status" value="1"/>
</dbReference>
<name>A0A6P7NK98_BETSP</name>
<dbReference type="Proteomes" id="UP000515150">
    <property type="component" value="Chromosome 1"/>
</dbReference>
<dbReference type="AlphaFoldDB" id="A0A6P7NK98"/>
<reference evidence="3 4" key="1">
    <citation type="submission" date="2025-04" db="UniProtKB">
        <authorList>
            <consortium name="RefSeq"/>
        </authorList>
    </citation>
    <scope>IDENTIFICATION</scope>
</reference>
<evidence type="ECO:0000313" key="4">
    <source>
        <dbReference type="RefSeq" id="XP_055365494.1"/>
    </source>
</evidence>